<dbReference type="GO" id="GO:0005737">
    <property type="term" value="C:cytoplasm"/>
    <property type="evidence" value="ECO:0007669"/>
    <property type="project" value="UniProtKB-SubCell"/>
</dbReference>
<evidence type="ECO:0000313" key="6">
    <source>
        <dbReference type="Proteomes" id="UP000717996"/>
    </source>
</evidence>
<proteinExistence type="predicted"/>
<accession>A0A9P6Y595</accession>
<keyword evidence="4" id="KW-0560">Oxidoreductase</keyword>
<dbReference type="InterPro" id="IPR051721">
    <property type="entry name" value="Biopterin_syn/organic_redct"/>
</dbReference>
<gene>
    <name evidence="5" type="ORF">G6F51_008936</name>
</gene>
<dbReference type="GO" id="GO:0004757">
    <property type="term" value="F:sepiapterin reductase (NADP+) activity"/>
    <property type="evidence" value="ECO:0007669"/>
    <property type="project" value="TreeGrafter"/>
</dbReference>
<comment type="caution">
    <text evidence="5">The sequence shown here is derived from an EMBL/GenBank/DDBJ whole genome shotgun (WGS) entry which is preliminary data.</text>
</comment>
<organism evidence="5 6">
    <name type="scientific">Rhizopus oryzae</name>
    <name type="common">Mucormycosis agent</name>
    <name type="synonym">Rhizopus arrhizus var. delemar</name>
    <dbReference type="NCBI Taxonomy" id="64495"/>
    <lineage>
        <taxon>Eukaryota</taxon>
        <taxon>Fungi</taxon>
        <taxon>Fungi incertae sedis</taxon>
        <taxon>Mucoromycota</taxon>
        <taxon>Mucoromycotina</taxon>
        <taxon>Mucoromycetes</taxon>
        <taxon>Mucorales</taxon>
        <taxon>Mucorineae</taxon>
        <taxon>Rhizopodaceae</taxon>
        <taxon>Rhizopus</taxon>
    </lineage>
</organism>
<keyword evidence="3" id="KW-0521">NADP</keyword>
<evidence type="ECO:0000256" key="2">
    <source>
        <dbReference type="ARBA" id="ARBA00022490"/>
    </source>
</evidence>
<evidence type="ECO:0000313" key="5">
    <source>
        <dbReference type="EMBL" id="KAG1539769.1"/>
    </source>
</evidence>
<dbReference type="PANTHER" id="PTHR44085">
    <property type="entry name" value="SEPIAPTERIN REDUCTASE"/>
    <property type="match status" value="1"/>
</dbReference>
<reference evidence="5" key="1">
    <citation type="journal article" date="2020" name="Microb. Genom.">
        <title>Genetic diversity of clinical and environmental Mucorales isolates obtained from an investigation of mucormycosis cases among solid organ transplant recipients.</title>
        <authorList>
            <person name="Nguyen M.H."/>
            <person name="Kaul D."/>
            <person name="Muto C."/>
            <person name="Cheng S.J."/>
            <person name="Richter R.A."/>
            <person name="Bruno V.M."/>
            <person name="Liu G."/>
            <person name="Beyhan S."/>
            <person name="Sundermann A.J."/>
            <person name="Mounaud S."/>
            <person name="Pasculle A.W."/>
            <person name="Nierman W.C."/>
            <person name="Driscoll E."/>
            <person name="Cumbie R."/>
            <person name="Clancy C.J."/>
            <person name="Dupont C.L."/>
        </authorList>
    </citation>
    <scope>NUCLEOTIDE SEQUENCE</scope>
    <source>
        <strain evidence="5">GL16</strain>
    </source>
</reference>
<dbReference type="GO" id="GO:0006729">
    <property type="term" value="P:tetrahydrobiopterin biosynthetic process"/>
    <property type="evidence" value="ECO:0007669"/>
    <property type="project" value="TreeGrafter"/>
</dbReference>
<evidence type="ECO:0000256" key="1">
    <source>
        <dbReference type="ARBA" id="ARBA00004496"/>
    </source>
</evidence>
<dbReference type="PANTHER" id="PTHR44085:SF2">
    <property type="entry name" value="SEPIAPTERIN REDUCTASE"/>
    <property type="match status" value="1"/>
</dbReference>
<dbReference type="InterPro" id="IPR036291">
    <property type="entry name" value="NAD(P)-bd_dom_sf"/>
</dbReference>
<evidence type="ECO:0008006" key="7">
    <source>
        <dbReference type="Google" id="ProtNLM"/>
    </source>
</evidence>
<dbReference type="Proteomes" id="UP000717996">
    <property type="component" value="Unassembled WGS sequence"/>
</dbReference>
<sequence length="260" mass="29198">MLLKHTVYIITGANRGFGKSIAEIFASNAQEKTSVILIGRNRSELETVQLPNVDTYFIANVSLEGSIQVEETIVKPLEEMMNEWRDNDVAPITKIVLINNAGSTGDLSKKVEDYTMEEIQTYIDLNITSYTSLITGFIRIFKTYASVTMTIVNISSLLAVQAFPNWGLYATGKAARDMLLKVITKENPSIRTLSYAPGPLANEMQKNVRESLGDEEQKKLYTKMANEGQLVKMEDSALKLFRLLNQDKFESGSHVDYYDD</sequence>
<comment type="subcellular location">
    <subcellularLocation>
        <location evidence="1">Cytoplasm</location>
    </subcellularLocation>
</comment>
<dbReference type="SUPFAM" id="SSF51735">
    <property type="entry name" value="NAD(P)-binding Rossmann-fold domains"/>
    <property type="match status" value="1"/>
</dbReference>
<dbReference type="Gene3D" id="3.40.50.720">
    <property type="entry name" value="NAD(P)-binding Rossmann-like Domain"/>
    <property type="match status" value="1"/>
</dbReference>
<dbReference type="InterPro" id="IPR002347">
    <property type="entry name" value="SDR_fam"/>
</dbReference>
<dbReference type="OrthoDB" id="153074at2759"/>
<dbReference type="AlphaFoldDB" id="A0A9P6Y595"/>
<dbReference type="EMBL" id="JAANIT010001550">
    <property type="protein sequence ID" value="KAG1539769.1"/>
    <property type="molecule type" value="Genomic_DNA"/>
</dbReference>
<evidence type="ECO:0000256" key="4">
    <source>
        <dbReference type="ARBA" id="ARBA00023002"/>
    </source>
</evidence>
<keyword evidence="2" id="KW-0963">Cytoplasm</keyword>
<protein>
    <recommendedName>
        <fullName evidence="7">Sepiapterin reductase</fullName>
    </recommendedName>
</protein>
<dbReference type="PRINTS" id="PR00081">
    <property type="entry name" value="GDHRDH"/>
</dbReference>
<evidence type="ECO:0000256" key="3">
    <source>
        <dbReference type="ARBA" id="ARBA00022857"/>
    </source>
</evidence>
<name>A0A9P6Y595_RHIOR</name>
<dbReference type="Pfam" id="PF00106">
    <property type="entry name" value="adh_short"/>
    <property type="match status" value="1"/>
</dbReference>